<dbReference type="AlphaFoldDB" id="A0AAD1FEF5"/>
<dbReference type="Proteomes" id="UP000218554">
    <property type="component" value="Chromosome"/>
</dbReference>
<gene>
    <name evidence="3" type="ORF">KF707C_14930</name>
</gene>
<organism evidence="3 4">
    <name type="scientific">Metapseudomonas furukawaii</name>
    <name type="common">Pseudomonas furukawaii</name>
    <dbReference type="NCBI Taxonomy" id="1149133"/>
    <lineage>
        <taxon>Bacteria</taxon>
        <taxon>Pseudomonadati</taxon>
        <taxon>Pseudomonadota</taxon>
        <taxon>Gammaproteobacteria</taxon>
        <taxon>Pseudomonadales</taxon>
        <taxon>Pseudomonadaceae</taxon>
        <taxon>Metapseudomonas</taxon>
    </lineage>
</organism>
<sequence length="116" mass="12685">MAHRGPLLLLLVVPAACAWGADGGYDGPLDAPGQAPRPYVSPPPRAFPDPPPETFVVVPDDHRFRDAQPPRVSTEEPQVLIRTFDPELGVYRDAEVRDREGNRDGAIDCEVEDCAQ</sequence>
<evidence type="ECO:0000256" key="1">
    <source>
        <dbReference type="SAM" id="MobiDB-lite"/>
    </source>
</evidence>
<keyword evidence="4" id="KW-1185">Reference proteome</keyword>
<evidence type="ECO:0000256" key="2">
    <source>
        <dbReference type="SAM" id="SignalP"/>
    </source>
</evidence>
<reference evidence="3 4" key="2">
    <citation type="journal article" date="2017" name="Int. J. Syst. Evol. Microbiol.">
        <title>Pseudomonas furukawaii sp. nov., a polychlorinated biphenyl-degrading bacterium isolated from biphenyl-contaminated soil in Japan.</title>
        <authorList>
            <person name="Kimura N."/>
            <person name="Watanabe T."/>
            <person name="Suenaga H."/>
            <person name="Fujihara H."/>
            <person name="Futagami T."/>
            <person name="Goto M."/>
            <person name="Hanada S."/>
            <person name="Hirose J."/>
        </authorList>
    </citation>
    <scope>NUCLEOTIDE SEQUENCE [LARGE SCALE GENOMIC DNA]</scope>
    <source>
        <strain evidence="4">DSM 10086 / NBRC 110670 / KF707</strain>
    </source>
</reference>
<dbReference type="EMBL" id="AP014862">
    <property type="protein sequence ID" value="BAU73181.1"/>
    <property type="molecule type" value="Genomic_DNA"/>
</dbReference>
<name>A0AAD1FEF5_METFU</name>
<accession>A0AAD1FEF5</accession>
<dbReference type="RefSeq" id="WP_003454435.1">
    <property type="nucleotide sequence ID" value="NZ_AJMR01000208.1"/>
</dbReference>
<reference evidence="4" key="1">
    <citation type="submission" date="2015-05" db="EMBL/GenBank/DDBJ databases">
        <title>Draft genome sequencing of a biphenyl-degrading bacterium, Pseudomonas balearica KF707 (=NBRC110670).</title>
        <authorList>
            <person name="Kimura N."/>
            <person name="Hirose J."/>
            <person name="Watanabe T."/>
            <person name="Suenaga H."/>
            <person name="Fujihara H."/>
            <person name="Noguchi M."/>
            <person name="Hashimoto M."/>
            <person name="Shimodaira J."/>
            <person name="Tsuchikane K."/>
            <person name="Hosoyama A."/>
            <person name="Yamazoe A."/>
            <person name="Fujita N."/>
            <person name="Furukawa K."/>
        </authorList>
    </citation>
    <scope>NUCLEOTIDE SEQUENCE [LARGE SCALE GENOMIC DNA]</scope>
    <source>
        <strain evidence="4">DSM 10086 / NBRC 110670 / KF707</strain>
    </source>
</reference>
<protein>
    <recommendedName>
        <fullName evidence="5">Lipoprotein</fullName>
    </recommendedName>
</protein>
<evidence type="ECO:0008006" key="5">
    <source>
        <dbReference type="Google" id="ProtNLM"/>
    </source>
</evidence>
<feature type="chain" id="PRO_5042163898" description="Lipoprotein" evidence="2">
    <location>
        <begin position="19"/>
        <end position="116"/>
    </location>
</feature>
<evidence type="ECO:0000313" key="3">
    <source>
        <dbReference type="EMBL" id="BAU73181.1"/>
    </source>
</evidence>
<feature type="signal peptide" evidence="2">
    <location>
        <begin position="1"/>
        <end position="18"/>
    </location>
</feature>
<proteinExistence type="predicted"/>
<feature type="compositionally biased region" description="Pro residues" evidence="1">
    <location>
        <begin position="39"/>
        <end position="53"/>
    </location>
</feature>
<keyword evidence="2" id="KW-0732">Signal</keyword>
<feature type="region of interest" description="Disordered" evidence="1">
    <location>
        <begin position="23"/>
        <end position="53"/>
    </location>
</feature>
<evidence type="ECO:0000313" key="4">
    <source>
        <dbReference type="Proteomes" id="UP000218554"/>
    </source>
</evidence>
<dbReference type="KEGG" id="pfuw:KF707C_14930"/>